<keyword evidence="4" id="KW-0472">Membrane</keyword>
<organism evidence="6 7">
    <name type="scientific">Chitinophaga silvisoli</name>
    <dbReference type="NCBI Taxonomy" id="2291814"/>
    <lineage>
        <taxon>Bacteria</taxon>
        <taxon>Pseudomonadati</taxon>
        <taxon>Bacteroidota</taxon>
        <taxon>Chitinophagia</taxon>
        <taxon>Chitinophagales</taxon>
        <taxon>Chitinophagaceae</taxon>
        <taxon>Chitinophaga</taxon>
    </lineage>
</organism>
<feature type="domain" description="HTH araC/xylS-type" evidence="5">
    <location>
        <begin position="204"/>
        <end position="312"/>
    </location>
</feature>
<dbReference type="Gene3D" id="1.10.10.60">
    <property type="entry name" value="Homeodomain-like"/>
    <property type="match status" value="1"/>
</dbReference>
<dbReference type="PANTHER" id="PTHR43280">
    <property type="entry name" value="ARAC-FAMILY TRANSCRIPTIONAL REGULATOR"/>
    <property type="match status" value="1"/>
</dbReference>
<accession>A0A3E1NYS4</accession>
<feature type="transmembrane region" description="Helical" evidence="4">
    <location>
        <begin position="31"/>
        <end position="53"/>
    </location>
</feature>
<keyword evidence="1" id="KW-0805">Transcription regulation</keyword>
<feature type="transmembrane region" description="Helical" evidence="4">
    <location>
        <begin position="171"/>
        <end position="188"/>
    </location>
</feature>
<reference evidence="6 7" key="1">
    <citation type="submission" date="2018-08" db="EMBL/GenBank/DDBJ databases">
        <title>Chitinophaga sp. K20C18050901, a novel bacterium isolated from forest soil.</title>
        <authorList>
            <person name="Wang C."/>
        </authorList>
    </citation>
    <scope>NUCLEOTIDE SEQUENCE [LARGE SCALE GENOMIC DNA]</scope>
    <source>
        <strain evidence="6 7">K20C18050901</strain>
    </source>
</reference>
<dbReference type="RefSeq" id="WP_116855450.1">
    <property type="nucleotide sequence ID" value="NZ_QTJV01000008.1"/>
</dbReference>
<dbReference type="Pfam" id="PF12833">
    <property type="entry name" value="HTH_18"/>
    <property type="match status" value="1"/>
</dbReference>
<dbReference type="PROSITE" id="PS01124">
    <property type="entry name" value="HTH_ARAC_FAMILY_2"/>
    <property type="match status" value="1"/>
</dbReference>
<dbReference type="PROSITE" id="PS00041">
    <property type="entry name" value="HTH_ARAC_FAMILY_1"/>
    <property type="match status" value="1"/>
</dbReference>
<keyword evidence="4" id="KW-0812">Transmembrane</keyword>
<dbReference type="SMART" id="SM00342">
    <property type="entry name" value="HTH_ARAC"/>
    <property type="match status" value="1"/>
</dbReference>
<dbReference type="AlphaFoldDB" id="A0A3E1NYS4"/>
<gene>
    <name evidence="6" type="ORF">DXN04_21520</name>
</gene>
<dbReference type="GO" id="GO:0043565">
    <property type="term" value="F:sequence-specific DNA binding"/>
    <property type="evidence" value="ECO:0007669"/>
    <property type="project" value="InterPro"/>
</dbReference>
<comment type="caution">
    <text evidence="6">The sequence shown here is derived from an EMBL/GenBank/DDBJ whole genome shotgun (WGS) entry which is preliminary data.</text>
</comment>
<name>A0A3E1NYS4_9BACT</name>
<proteinExistence type="predicted"/>
<dbReference type="EMBL" id="QTJV01000008">
    <property type="protein sequence ID" value="RFM33014.1"/>
    <property type="molecule type" value="Genomic_DNA"/>
</dbReference>
<keyword evidence="2" id="KW-0238">DNA-binding</keyword>
<dbReference type="Proteomes" id="UP000261174">
    <property type="component" value="Unassembled WGS sequence"/>
</dbReference>
<feature type="transmembrane region" description="Helical" evidence="4">
    <location>
        <begin position="116"/>
        <end position="137"/>
    </location>
</feature>
<evidence type="ECO:0000313" key="6">
    <source>
        <dbReference type="EMBL" id="RFM33014.1"/>
    </source>
</evidence>
<evidence type="ECO:0000256" key="3">
    <source>
        <dbReference type="ARBA" id="ARBA00023163"/>
    </source>
</evidence>
<dbReference type="InterPro" id="IPR009057">
    <property type="entry name" value="Homeodomain-like_sf"/>
</dbReference>
<feature type="transmembrane region" description="Helical" evidence="4">
    <location>
        <begin position="82"/>
        <end position="101"/>
    </location>
</feature>
<evidence type="ECO:0000256" key="4">
    <source>
        <dbReference type="SAM" id="Phobius"/>
    </source>
</evidence>
<keyword evidence="3" id="KW-0804">Transcription</keyword>
<evidence type="ECO:0000259" key="5">
    <source>
        <dbReference type="PROSITE" id="PS01124"/>
    </source>
</evidence>
<dbReference type="InterPro" id="IPR018062">
    <property type="entry name" value="HTH_AraC-typ_CS"/>
</dbReference>
<dbReference type="OrthoDB" id="9779074at2"/>
<keyword evidence="7" id="KW-1185">Reference proteome</keyword>
<dbReference type="InterPro" id="IPR018060">
    <property type="entry name" value="HTH_AraC"/>
</dbReference>
<evidence type="ECO:0000256" key="2">
    <source>
        <dbReference type="ARBA" id="ARBA00023125"/>
    </source>
</evidence>
<evidence type="ECO:0000256" key="1">
    <source>
        <dbReference type="ARBA" id="ARBA00023015"/>
    </source>
</evidence>
<feature type="transmembrane region" description="Helical" evidence="4">
    <location>
        <begin position="149"/>
        <end position="165"/>
    </location>
</feature>
<keyword evidence="4" id="KW-1133">Transmembrane helix</keyword>
<dbReference type="PANTHER" id="PTHR43280:SF29">
    <property type="entry name" value="ARAC-FAMILY TRANSCRIPTIONAL REGULATOR"/>
    <property type="match status" value="1"/>
</dbReference>
<dbReference type="SUPFAM" id="SSF46689">
    <property type="entry name" value="Homeodomain-like"/>
    <property type="match status" value="1"/>
</dbReference>
<sequence>MIYALTCGSIFLLSFLLISTATKVNVPANRWLGVFFFCIGCAIASMIVAPRWVPLTELSRFVMAPALYICVLHYTKGFKNTAYWHFLPAGMFLIFSLPEIILNRHIFSLPAPFSQILGWIMGRIVKVQFFIYVSLSIYQLMRYPMQLPWLRYLLWSICCLMLIWFSGLNQYAAGIYLVVVFGIGFFAIRQKDYQPRPVKAPIPGDLKARLEDLMTRERIYTDSDLSLPLLAEKMALSVHDLSALLNNGYGQNFNQFVNTYRVTLAKELLLSEKHAHLSILGIAFEAGFNSKTTFNTTFKKVTGVSPSDWKKSGPEI</sequence>
<evidence type="ECO:0000313" key="7">
    <source>
        <dbReference type="Proteomes" id="UP000261174"/>
    </source>
</evidence>
<dbReference type="GO" id="GO:0003700">
    <property type="term" value="F:DNA-binding transcription factor activity"/>
    <property type="evidence" value="ECO:0007669"/>
    <property type="project" value="InterPro"/>
</dbReference>
<protein>
    <submittedName>
        <fullName evidence="6">Helix-turn-helix domain-containing protein</fullName>
    </submittedName>
</protein>